<dbReference type="VEuPathDB" id="FungiDB:PLEOSDRAFT_161094"/>
<name>A0A067NLA3_PLEO1</name>
<sequence>MSKRYQPTSELACLQASTSLESSLSCAFEPNSHKAATTVNITNFNFTYGGDSYSGNINDGFAGGRHNRNSSTSYDPTSVFSVNGVTLTVGMYLCFMIDLRDDLVIVVREKPDIREVVTHFKLVRPP</sequence>
<proteinExistence type="predicted"/>
<dbReference type="InParanoid" id="A0A067NLA3"/>
<protein>
    <submittedName>
        <fullName evidence="1">Uncharacterized protein</fullName>
    </submittedName>
</protein>
<reference evidence="2" key="1">
    <citation type="journal article" date="2014" name="Proc. Natl. Acad. Sci. U.S.A.">
        <title>Extensive sampling of basidiomycete genomes demonstrates inadequacy of the white-rot/brown-rot paradigm for wood decay fungi.</title>
        <authorList>
            <person name="Riley R."/>
            <person name="Salamov A.A."/>
            <person name="Brown D.W."/>
            <person name="Nagy L.G."/>
            <person name="Floudas D."/>
            <person name="Held B.W."/>
            <person name="Levasseur A."/>
            <person name="Lombard V."/>
            <person name="Morin E."/>
            <person name="Otillar R."/>
            <person name="Lindquist E.A."/>
            <person name="Sun H."/>
            <person name="LaButti K.M."/>
            <person name="Schmutz J."/>
            <person name="Jabbour D."/>
            <person name="Luo H."/>
            <person name="Baker S.E."/>
            <person name="Pisabarro A.G."/>
            <person name="Walton J.D."/>
            <person name="Blanchette R.A."/>
            <person name="Henrissat B."/>
            <person name="Martin F."/>
            <person name="Cullen D."/>
            <person name="Hibbett D.S."/>
            <person name="Grigoriev I.V."/>
        </authorList>
    </citation>
    <scope>NUCLEOTIDE SEQUENCE [LARGE SCALE GENOMIC DNA]</scope>
    <source>
        <strain evidence="2">PC15</strain>
    </source>
</reference>
<dbReference type="EMBL" id="KL198011">
    <property type="protein sequence ID" value="KDQ24872.1"/>
    <property type="molecule type" value="Genomic_DNA"/>
</dbReference>
<dbReference type="AlphaFoldDB" id="A0A067NLA3"/>
<dbReference type="Proteomes" id="UP000027073">
    <property type="component" value="Unassembled WGS sequence"/>
</dbReference>
<dbReference type="HOGENOM" id="CLU_1982492_0_0_1"/>
<organism evidence="1 2">
    <name type="scientific">Pleurotus ostreatus (strain PC15)</name>
    <name type="common">Oyster mushroom</name>
    <dbReference type="NCBI Taxonomy" id="1137138"/>
    <lineage>
        <taxon>Eukaryota</taxon>
        <taxon>Fungi</taxon>
        <taxon>Dikarya</taxon>
        <taxon>Basidiomycota</taxon>
        <taxon>Agaricomycotina</taxon>
        <taxon>Agaricomycetes</taxon>
        <taxon>Agaricomycetidae</taxon>
        <taxon>Agaricales</taxon>
        <taxon>Pleurotineae</taxon>
        <taxon>Pleurotaceae</taxon>
        <taxon>Pleurotus</taxon>
    </lineage>
</organism>
<evidence type="ECO:0000313" key="1">
    <source>
        <dbReference type="EMBL" id="KDQ24872.1"/>
    </source>
</evidence>
<gene>
    <name evidence="1" type="ORF">PLEOSDRAFT_161094</name>
</gene>
<evidence type="ECO:0000313" key="2">
    <source>
        <dbReference type="Proteomes" id="UP000027073"/>
    </source>
</evidence>
<accession>A0A067NLA3</accession>